<organism evidence="2 3">
    <name type="scientific">Dactylosporangium maewongense</name>
    <dbReference type="NCBI Taxonomy" id="634393"/>
    <lineage>
        <taxon>Bacteria</taxon>
        <taxon>Bacillati</taxon>
        <taxon>Actinomycetota</taxon>
        <taxon>Actinomycetes</taxon>
        <taxon>Micromonosporales</taxon>
        <taxon>Micromonosporaceae</taxon>
        <taxon>Dactylosporangium</taxon>
    </lineage>
</organism>
<keyword evidence="1" id="KW-1133">Transmembrane helix</keyword>
<sequence>MALVFVRHVLRYLATPHPAVLAVAVAAVWFLVRDEPAAPDAGDCLRKPTPSTFETADCGSTGARYVVLGRVENRTDEDARDVSIICARWPDAAFDYWRERPGSKGVVICAKER</sequence>
<keyword evidence="1" id="KW-0812">Transmembrane</keyword>
<dbReference type="Proteomes" id="UP001501470">
    <property type="component" value="Unassembled WGS sequence"/>
</dbReference>
<evidence type="ECO:0000256" key="1">
    <source>
        <dbReference type="SAM" id="Phobius"/>
    </source>
</evidence>
<evidence type="ECO:0008006" key="4">
    <source>
        <dbReference type="Google" id="ProtNLM"/>
    </source>
</evidence>
<dbReference type="EMBL" id="BAAAQD010000001">
    <property type="protein sequence ID" value="GAA1501073.1"/>
    <property type="molecule type" value="Genomic_DNA"/>
</dbReference>
<comment type="caution">
    <text evidence="2">The sequence shown here is derived from an EMBL/GenBank/DDBJ whole genome shotgun (WGS) entry which is preliminary data.</text>
</comment>
<name>A0ABN1ZMJ7_9ACTN</name>
<evidence type="ECO:0000313" key="3">
    <source>
        <dbReference type="Proteomes" id="UP001501470"/>
    </source>
</evidence>
<reference evidence="2 3" key="1">
    <citation type="journal article" date="2019" name="Int. J. Syst. Evol. Microbiol.">
        <title>The Global Catalogue of Microorganisms (GCM) 10K type strain sequencing project: providing services to taxonomists for standard genome sequencing and annotation.</title>
        <authorList>
            <consortium name="The Broad Institute Genomics Platform"/>
            <consortium name="The Broad Institute Genome Sequencing Center for Infectious Disease"/>
            <person name="Wu L."/>
            <person name="Ma J."/>
        </authorList>
    </citation>
    <scope>NUCLEOTIDE SEQUENCE [LARGE SCALE GENOMIC DNA]</scope>
    <source>
        <strain evidence="2 3">JCM 15933</strain>
    </source>
</reference>
<gene>
    <name evidence="2" type="ORF">GCM10009827_008980</name>
</gene>
<feature type="transmembrane region" description="Helical" evidence="1">
    <location>
        <begin position="12"/>
        <end position="32"/>
    </location>
</feature>
<keyword evidence="3" id="KW-1185">Reference proteome</keyword>
<accession>A0ABN1ZMJ7</accession>
<protein>
    <recommendedName>
        <fullName evidence="4">Secreted protein</fullName>
    </recommendedName>
</protein>
<proteinExistence type="predicted"/>
<evidence type="ECO:0000313" key="2">
    <source>
        <dbReference type="EMBL" id="GAA1501073.1"/>
    </source>
</evidence>
<keyword evidence="1" id="KW-0472">Membrane</keyword>